<reference evidence="2" key="1">
    <citation type="journal article" date="2020" name="Nature">
        <title>Giant virus diversity and host interactions through global metagenomics.</title>
        <authorList>
            <person name="Schulz F."/>
            <person name="Roux S."/>
            <person name="Paez-Espino D."/>
            <person name="Jungbluth S."/>
            <person name="Walsh D.A."/>
            <person name="Denef V.J."/>
            <person name="McMahon K.D."/>
            <person name="Konstantinidis K.T."/>
            <person name="Eloe-Fadrosh E.A."/>
            <person name="Kyrpides N.C."/>
            <person name="Woyke T."/>
        </authorList>
    </citation>
    <scope>NUCLEOTIDE SEQUENCE</scope>
    <source>
        <strain evidence="2">GVMAG-M-3300023174-57</strain>
    </source>
</reference>
<evidence type="ECO:0000313" key="2">
    <source>
        <dbReference type="EMBL" id="QHT19497.1"/>
    </source>
</evidence>
<sequence>MEQLKSTAEFLRKQLAEVEEKMQALNQPVAPAAAETMTIDEMRAEVAKMATAKKWKSFVNKPYGVVDNIVDILDMCYDPFVDSIVEGYPGKKPRAVIGSRNSAEWQKFQLRVIKRLLHPGDFDTDEDFSDTANGCDEIAWDAGAEVIAELIAESTRSP</sequence>
<protein>
    <submittedName>
        <fullName evidence="2">Uncharacterized protein</fullName>
    </submittedName>
</protein>
<proteinExistence type="predicted"/>
<evidence type="ECO:0000256" key="1">
    <source>
        <dbReference type="SAM" id="Coils"/>
    </source>
</evidence>
<feature type="coiled-coil region" evidence="1">
    <location>
        <begin position="1"/>
        <end position="28"/>
    </location>
</feature>
<name>A0A6C0DRW7_9ZZZZ</name>
<organism evidence="2">
    <name type="scientific">viral metagenome</name>
    <dbReference type="NCBI Taxonomy" id="1070528"/>
    <lineage>
        <taxon>unclassified sequences</taxon>
        <taxon>metagenomes</taxon>
        <taxon>organismal metagenomes</taxon>
    </lineage>
</organism>
<accession>A0A6C0DRW7</accession>
<keyword evidence="1" id="KW-0175">Coiled coil</keyword>
<dbReference type="AlphaFoldDB" id="A0A6C0DRW7"/>
<dbReference type="EMBL" id="MN739667">
    <property type="protein sequence ID" value="QHT19497.1"/>
    <property type="molecule type" value="Genomic_DNA"/>
</dbReference>